<gene>
    <name evidence="2" type="ORF">QA636_35410</name>
</gene>
<feature type="compositionally biased region" description="Low complexity" evidence="1">
    <location>
        <begin position="183"/>
        <end position="204"/>
    </location>
</feature>
<organism evidence="2 3">
    <name type="scientific">Bradyrhizobium brasilense</name>
    <dbReference type="NCBI Taxonomy" id="1419277"/>
    <lineage>
        <taxon>Bacteria</taxon>
        <taxon>Pseudomonadati</taxon>
        <taxon>Pseudomonadota</taxon>
        <taxon>Alphaproteobacteria</taxon>
        <taxon>Hyphomicrobiales</taxon>
        <taxon>Nitrobacteraceae</taxon>
        <taxon>Bradyrhizobium</taxon>
    </lineage>
</organism>
<feature type="region of interest" description="Disordered" evidence="1">
    <location>
        <begin position="183"/>
        <end position="211"/>
    </location>
</feature>
<keyword evidence="3" id="KW-1185">Reference proteome</keyword>
<dbReference type="EMBL" id="CP121646">
    <property type="protein sequence ID" value="WFU62680.1"/>
    <property type="molecule type" value="Genomic_DNA"/>
</dbReference>
<name>A0ABY8JAT0_9BRAD</name>
<dbReference type="RefSeq" id="WP_310885338.1">
    <property type="nucleotide sequence ID" value="NZ_CP121646.1"/>
</dbReference>
<protein>
    <submittedName>
        <fullName evidence="2">Uncharacterized protein</fullName>
    </submittedName>
</protein>
<evidence type="ECO:0000313" key="2">
    <source>
        <dbReference type="EMBL" id="WFU62680.1"/>
    </source>
</evidence>
<dbReference type="Proteomes" id="UP001221546">
    <property type="component" value="Chromosome"/>
</dbReference>
<accession>A0ABY8JAT0</accession>
<sequence>MLPTLCSEPNPDVAVAFAQSAALAANITNPSGIAGSGNASFSSTETVTALAGRTAGVLALRDGLYAACQTYVNGVIGHDAYALILSQYGNLLVALNGTGTINQTTFTAQDAATSALLVSCLSEHDPTRLAAGRLEGTERTNPLLNTRFCTRLLDSVARGHPVVQTAPAKQKTAAKETIPALTLTPAPVDPTTTTVTAKKTSSVSGAGRPPK</sequence>
<evidence type="ECO:0000313" key="3">
    <source>
        <dbReference type="Proteomes" id="UP001221546"/>
    </source>
</evidence>
<proteinExistence type="predicted"/>
<evidence type="ECO:0000256" key="1">
    <source>
        <dbReference type="SAM" id="MobiDB-lite"/>
    </source>
</evidence>
<reference evidence="2 3" key="1">
    <citation type="submission" date="2023-04" db="EMBL/GenBank/DDBJ databases">
        <title>Australian commercial rhizobial inoculants.</title>
        <authorList>
            <person name="Kohlmeier M.G."/>
            <person name="O'Hara G.W."/>
            <person name="Colombi E."/>
            <person name="Ramsay J.P."/>
            <person name="Terpolilli J."/>
        </authorList>
    </citation>
    <scope>NUCLEOTIDE SEQUENCE [LARGE SCALE GENOMIC DNA]</scope>
    <source>
        <strain evidence="2 3">CB627</strain>
    </source>
</reference>